<evidence type="ECO:0000313" key="3">
    <source>
        <dbReference type="EMBL" id="PPH78820.1"/>
    </source>
</evidence>
<keyword evidence="1" id="KW-0812">Transmembrane</keyword>
<dbReference type="KEGG" id="rry:C1O28_02800"/>
<dbReference type="AlphaFoldDB" id="A0ABD6W9H9"/>
<feature type="transmembrane region" description="Helical" evidence="1">
    <location>
        <begin position="21"/>
        <end position="40"/>
    </location>
</feature>
<gene>
    <name evidence="2" type="ORF">C5C04_07520</name>
    <name evidence="3" type="ORF">C5C40_04690</name>
</gene>
<evidence type="ECO:0000313" key="4">
    <source>
        <dbReference type="Proteomes" id="UP000237881"/>
    </source>
</evidence>
<organism evidence="2 4">
    <name type="scientific">Rathayibacter rathayi</name>
    <name type="common">Corynebacterium rathayi</name>
    <dbReference type="NCBI Taxonomy" id="33887"/>
    <lineage>
        <taxon>Bacteria</taxon>
        <taxon>Bacillati</taxon>
        <taxon>Actinomycetota</taxon>
        <taxon>Actinomycetes</taxon>
        <taxon>Micrococcales</taxon>
        <taxon>Microbacteriaceae</taxon>
        <taxon>Rathayibacter</taxon>
    </lineage>
</organism>
<keyword evidence="1" id="KW-1133">Transmembrane helix</keyword>
<evidence type="ECO:0000256" key="1">
    <source>
        <dbReference type="SAM" id="Phobius"/>
    </source>
</evidence>
<evidence type="ECO:0000313" key="2">
    <source>
        <dbReference type="EMBL" id="PPF14130.1"/>
    </source>
</evidence>
<reference evidence="4 5" key="1">
    <citation type="submission" date="2018-02" db="EMBL/GenBank/DDBJ databases">
        <title>Bacteriophage NCPPB3778 and a type I-E CRISPR drive the evolution of the US Biological Select Agent, Rathayibacter toxicus.</title>
        <authorList>
            <person name="Davis E.W.II."/>
            <person name="Tabima J.F."/>
            <person name="Weisberg A.J."/>
            <person name="Lopes L.D."/>
            <person name="Wiseman M.S."/>
            <person name="Wiseman M.S."/>
            <person name="Pupko T."/>
            <person name="Belcher M.S."/>
            <person name="Sechler A.J."/>
            <person name="Tancos M.A."/>
            <person name="Schroeder B.K."/>
            <person name="Murray T.D."/>
            <person name="Luster D.G."/>
            <person name="Schneider W.L."/>
            <person name="Rogers E."/>
            <person name="Andreote F.D."/>
            <person name="Grunwald N.J."/>
            <person name="Putnam M.L."/>
            <person name="Chang J.H."/>
        </authorList>
    </citation>
    <scope>NUCLEOTIDE SEQUENCE [LARGE SCALE GENOMIC DNA]</scope>
    <source>
        <strain evidence="3 5">AY1D6</strain>
        <strain evidence="2 4">AY1I9</strain>
    </source>
</reference>
<sequence length="227" mass="24779">MGVGVLLGALNDRLKTLVKRLSSSAVSIGLALLLGATIQLDWGHVNQLRDISTDPVAAAYQVAHVFGLADMSWIDAVANWLARPAIVPAAWIAAAAAGLYPLRWRVHGVEIAWLVLLPASVVLGVAAYWTALISLAIALSVVAARGAVDLWSSHDWYERRRWYHPEHVPVRFFETILNFIFTPVMPAIRMIMGIADNFTFEPKLREPATGARVIGLDSIRPDGNEVA</sequence>
<proteinExistence type="predicted"/>
<dbReference type="EMBL" id="PSUL01000014">
    <property type="protein sequence ID" value="PPF14130.1"/>
    <property type="molecule type" value="Genomic_DNA"/>
</dbReference>
<evidence type="ECO:0008006" key="6">
    <source>
        <dbReference type="Google" id="ProtNLM"/>
    </source>
</evidence>
<evidence type="ECO:0000313" key="5">
    <source>
        <dbReference type="Proteomes" id="UP000239698"/>
    </source>
</evidence>
<protein>
    <recommendedName>
        <fullName evidence="6">ABC transporter permease</fullName>
    </recommendedName>
</protein>
<comment type="caution">
    <text evidence="2">The sequence shown here is derived from an EMBL/GenBank/DDBJ whole genome shotgun (WGS) entry which is preliminary data.</text>
</comment>
<keyword evidence="1" id="KW-0472">Membrane</keyword>
<name>A0ABD6W9H9_RATRA</name>
<accession>A0ABD6W9H9</accession>
<dbReference type="Proteomes" id="UP000239698">
    <property type="component" value="Unassembled WGS sequence"/>
</dbReference>
<feature type="transmembrane region" description="Helical" evidence="1">
    <location>
        <begin position="80"/>
        <end position="99"/>
    </location>
</feature>
<dbReference type="Proteomes" id="UP000237881">
    <property type="component" value="Unassembled WGS sequence"/>
</dbReference>
<dbReference type="EMBL" id="PSVT01000005">
    <property type="protein sequence ID" value="PPH78820.1"/>
    <property type="molecule type" value="Genomic_DNA"/>
</dbReference>
<keyword evidence="5" id="KW-1185">Reference proteome</keyword>
<feature type="transmembrane region" description="Helical" evidence="1">
    <location>
        <begin position="111"/>
        <end position="129"/>
    </location>
</feature>